<dbReference type="EMBL" id="JACICZ010000025">
    <property type="protein sequence ID" value="MBB3870415.1"/>
    <property type="molecule type" value="Genomic_DNA"/>
</dbReference>
<dbReference type="Proteomes" id="UP000613002">
    <property type="component" value="Unassembled WGS sequence"/>
</dbReference>
<organism evidence="2 3">
    <name type="scientific">Parageobacillus toebii NBRC 107807</name>
    <dbReference type="NCBI Taxonomy" id="1223503"/>
    <lineage>
        <taxon>Bacteria</taxon>
        <taxon>Bacillati</taxon>
        <taxon>Bacillota</taxon>
        <taxon>Bacilli</taxon>
        <taxon>Bacillales</taxon>
        <taxon>Anoxybacillaceae</taxon>
        <taxon>Parageobacillus</taxon>
    </lineage>
</organism>
<accession>A0AA89NMI8</accession>
<protein>
    <recommendedName>
        <fullName evidence="1">23S rRNA (guanine(745)-N(1))-methyltransferase N-terminal domain-containing protein</fullName>
    </recommendedName>
</protein>
<dbReference type="Gene3D" id="3.40.50.150">
    <property type="entry name" value="Vaccinia Virus protein VP39"/>
    <property type="match status" value="1"/>
</dbReference>
<reference evidence="2 3" key="1">
    <citation type="submission" date="2020-08" db="EMBL/GenBank/DDBJ databases">
        <title>Genomic Encyclopedia of Type Strains, Phase IV (KMG-IV): sequencing the most valuable type-strain genomes for metagenomic binning, comparative biology and taxonomic classification.</title>
        <authorList>
            <person name="Goeker M."/>
        </authorList>
    </citation>
    <scope>NUCLEOTIDE SEQUENCE [LARGE SCALE GENOMIC DNA]</scope>
    <source>
        <strain evidence="2 3">DSM 14590</strain>
    </source>
</reference>
<evidence type="ECO:0000313" key="2">
    <source>
        <dbReference type="EMBL" id="MBB3870415.1"/>
    </source>
</evidence>
<dbReference type="InterPro" id="IPR048647">
    <property type="entry name" value="RlmA_N"/>
</dbReference>
<sequence>MNKFEGIFQCPICSSPMGTVDLKSLVCSNNHTFDIAKQGYVNLMTRSLATKYDKELFESRKIIAENGFFEPLYKMISEWIKNEVHLEALLNMNLTEITIDLDILVGKK</sequence>
<dbReference type="InterPro" id="IPR029063">
    <property type="entry name" value="SAM-dependent_MTases_sf"/>
</dbReference>
<dbReference type="GeneID" id="94898207"/>
<comment type="caution">
    <text evidence="2">The sequence shown here is derived from an EMBL/GenBank/DDBJ whole genome shotgun (WGS) entry which is preliminary data.</text>
</comment>
<keyword evidence="3" id="KW-1185">Reference proteome</keyword>
<dbReference type="Pfam" id="PF21302">
    <property type="entry name" value="Zn_ribbon_RlmA"/>
    <property type="match status" value="1"/>
</dbReference>
<proteinExistence type="predicted"/>
<name>A0AA89NMI8_9BACL</name>
<feature type="domain" description="23S rRNA (guanine(745)-N(1))-methyltransferase N-terminal" evidence="1">
    <location>
        <begin position="8"/>
        <end position="44"/>
    </location>
</feature>
<gene>
    <name evidence="2" type="ORF">HNR78_003355</name>
</gene>
<dbReference type="RefSeq" id="WP_240345838.1">
    <property type="nucleotide sequence ID" value="NZ_CP049703.1"/>
</dbReference>
<evidence type="ECO:0000313" key="3">
    <source>
        <dbReference type="Proteomes" id="UP000613002"/>
    </source>
</evidence>
<dbReference type="AlphaFoldDB" id="A0AA89NMI8"/>
<evidence type="ECO:0000259" key="1">
    <source>
        <dbReference type="Pfam" id="PF21302"/>
    </source>
</evidence>